<comment type="caution">
    <text evidence="1">Lacks conserved residue(s) required for the propagation of feature annotation.</text>
</comment>
<dbReference type="InterPro" id="IPR010721">
    <property type="entry name" value="UstE-like"/>
</dbReference>
<dbReference type="Proteomes" id="UP000053259">
    <property type="component" value="Unassembled WGS sequence"/>
</dbReference>
<keyword evidence="3" id="KW-1185">Reference proteome</keyword>
<keyword evidence="1" id="KW-1207">Sterol metabolism</keyword>
<feature type="transmembrane region" description="Helical" evidence="1">
    <location>
        <begin position="197"/>
        <end position="218"/>
    </location>
</feature>
<accession>A0A0D1Z3A1</accession>
<reference evidence="2 3" key="1">
    <citation type="submission" date="2015-01" db="EMBL/GenBank/DDBJ databases">
        <title>The Genome Sequence of Ochroconis gallopava CBS43764.</title>
        <authorList>
            <consortium name="The Broad Institute Genomics Platform"/>
            <person name="Cuomo C."/>
            <person name="de Hoog S."/>
            <person name="Gorbushina A."/>
            <person name="Stielow B."/>
            <person name="Teixiera M."/>
            <person name="Abouelleil A."/>
            <person name="Chapman S.B."/>
            <person name="Priest M."/>
            <person name="Young S.K."/>
            <person name="Wortman J."/>
            <person name="Nusbaum C."/>
            <person name="Birren B."/>
        </authorList>
    </citation>
    <scope>NUCLEOTIDE SEQUENCE [LARGE SCALE GENOMIC DNA]</scope>
    <source>
        <strain evidence="2 3">CBS 43764</strain>
    </source>
</reference>
<dbReference type="GO" id="GO:0005789">
    <property type="term" value="C:endoplasmic reticulum membrane"/>
    <property type="evidence" value="ECO:0007669"/>
    <property type="project" value="TreeGrafter"/>
</dbReference>
<dbReference type="HOGENOM" id="CLU_065850_0_0_1"/>
<keyword evidence="1" id="KW-0756">Sterol biosynthesis</keyword>
<dbReference type="PANTHER" id="PTHR21257:SF52">
    <property type="entry name" value="DELTA(14)-STEROL REDUCTASE TM7SF2"/>
    <property type="match status" value="1"/>
</dbReference>
<dbReference type="EMBL" id="KN847533">
    <property type="protein sequence ID" value="KIW07418.1"/>
    <property type="molecule type" value="Genomic_DNA"/>
</dbReference>
<keyword evidence="1" id="KW-0444">Lipid biosynthesis</keyword>
<keyword evidence="1" id="KW-0472">Membrane</keyword>
<keyword evidence="1" id="KW-0560">Oxidoreductase</keyword>
<gene>
    <name evidence="2" type="ORF">PV09_02259</name>
</gene>
<evidence type="ECO:0000256" key="1">
    <source>
        <dbReference type="RuleBase" id="RU369120"/>
    </source>
</evidence>
<dbReference type="GO" id="GO:0050613">
    <property type="term" value="F:Delta14-sterol reductase activity"/>
    <property type="evidence" value="ECO:0007669"/>
    <property type="project" value="TreeGrafter"/>
</dbReference>
<dbReference type="GeneID" id="27310232"/>
<sequence>MPYDTIRRGVKRPNPLGTAIFVGLRSFDPFIQYNILANGLGSGLLAKVGLEQLPAGLATNTGTIIDKLGLSPYRLILLSMSVGSALKHIFWLLTVSEEGFEPKSAIAVGLYNTFCNSINDLLFTSSIASASLASGQSFPQWPLIVGSLSYVIGITTETVAELQRKRFKKNNPGKPYTGGLWSLARHINYTGYALWRAGYTCAGGGFGAGLVMLIFTLVDFDRRSIVTLDKYCTDRYGAQWEDFKKKTPYKLIPYVY</sequence>
<dbReference type="OrthoDB" id="67965at2759"/>
<dbReference type="RefSeq" id="XP_016217287.1">
    <property type="nucleotide sequence ID" value="XM_016355271.1"/>
</dbReference>
<keyword evidence="1" id="KW-0812">Transmembrane</keyword>
<keyword evidence="1" id="KW-0753">Steroid metabolism</keyword>
<protein>
    <recommendedName>
        <fullName evidence="1">Delta(14)-sterol reductase</fullName>
    </recommendedName>
    <alternativeName>
        <fullName evidence="1">C-14 sterol reductase</fullName>
    </alternativeName>
    <alternativeName>
        <fullName evidence="1">Sterol C14-reductase</fullName>
    </alternativeName>
</protein>
<dbReference type="EMBL" id="KN847533">
    <property type="protein sequence ID" value="KIW07417.1"/>
    <property type="molecule type" value="Genomic_DNA"/>
</dbReference>
<comment type="similarity">
    <text evidence="1">Belongs to the ERG4/ERG24 family.</text>
</comment>
<dbReference type="GO" id="GO:0006696">
    <property type="term" value="P:ergosterol biosynthetic process"/>
    <property type="evidence" value="ECO:0007669"/>
    <property type="project" value="TreeGrafter"/>
</dbReference>
<dbReference type="Gene3D" id="1.20.120.1630">
    <property type="match status" value="1"/>
</dbReference>
<keyword evidence="1" id="KW-0752">Steroid biosynthesis</keyword>
<keyword evidence="1" id="KW-1133">Transmembrane helix</keyword>
<evidence type="ECO:0000313" key="3">
    <source>
        <dbReference type="Proteomes" id="UP000053259"/>
    </source>
</evidence>
<dbReference type="VEuPathDB" id="FungiDB:PV09_02259"/>
<organism evidence="2 3">
    <name type="scientific">Verruconis gallopava</name>
    <dbReference type="NCBI Taxonomy" id="253628"/>
    <lineage>
        <taxon>Eukaryota</taxon>
        <taxon>Fungi</taxon>
        <taxon>Dikarya</taxon>
        <taxon>Ascomycota</taxon>
        <taxon>Pezizomycotina</taxon>
        <taxon>Dothideomycetes</taxon>
        <taxon>Pleosporomycetidae</taxon>
        <taxon>Venturiales</taxon>
        <taxon>Sympoventuriaceae</taxon>
        <taxon>Verruconis</taxon>
    </lineage>
</organism>
<dbReference type="PANTHER" id="PTHR21257">
    <property type="entry name" value="DELTA(14)-STEROL REDUCTASE"/>
    <property type="match status" value="1"/>
</dbReference>
<dbReference type="Pfam" id="PF06966">
    <property type="entry name" value="DUF1295"/>
    <property type="match status" value="1"/>
</dbReference>
<dbReference type="AlphaFoldDB" id="A0A0D1Z3A1"/>
<dbReference type="STRING" id="253628.A0A0D1Z3A1"/>
<proteinExistence type="inferred from homology"/>
<dbReference type="RefSeq" id="XP_016217286.1">
    <property type="nucleotide sequence ID" value="XM_016355270.1"/>
</dbReference>
<name>A0A0D1Z3A1_9PEZI</name>
<keyword evidence="1" id="KW-0443">Lipid metabolism</keyword>
<evidence type="ECO:0000313" key="2">
    <source>
        <dbReference type="EMBL" id="KIW07417.1"/>
    </source>
</evidence>